<evidence type="ECO:0008006" key="3">
    <source>
        <dbReference type="Google" id="ProtNLM"/>
    </source>
</evidence>
<dbReference type="Proteomes" id="UP001230933">
    <property type="component" value="Plasmid pMGMM8_4"/>
</dbReference>
<evidence type="ECO:0000313" key="1">
    <source>
        <dbReference type="EMBL" id="WMN02179.1"/>
    </source>
</evidence>
<organism evidence="1 2">
    <name type="scientific">Rhodococcus erythropolis</name>
    <name type="common">Arthrobacter picolinophilus</name>
    <dbReference type="NCBI Taxonomy" id="1833"/>
    <lineage>
        <taxon>Bacteria</taxon>
        <taxon>Bacillati</taxon>
        <taxon>Actinomycetota</taxon>
        <taxon>Actinomycetes</taxon>
        <taxon>Mycobacteriales</taxon>
        <taxon>Nocardiaceae</taxon>
        <taxon>Rhodococcus</taxon>
        <taxon>Rhodococcus erythropolis group</taxon>
    </lineage>
</organism>
<dbReference type="InterPro" id="IPR009061">
    <property type="entry name" value="DNA-bd_dom_put_sf"/>
</dbReference>
<protein>
    <recommendedName>
        <fullName evidence="3">Helix-turn-helix domain-containing protein</fullName>
    </recommendedName>
</protein>
<evidence type="ECO:0000313" key="2">
    <source>
        <dbReference type="Proteomes" id="UP001230933"/>
    </source>
</evidence>
<proteinExistence type="predicted"/>
<dbReference type="AlphaFoldDB" id="A0AAX4A0B9"/>
<sequence>MIHYLSLGEFAERVDIAFDTMKKYRKEGRLPGEDGEVGRNRGWLPETADYWLDHRVGAGARTDLYDYTDPDRLPATETACVHYLSLGEFAERANISVNTMKGYRKDGRLPGEDGEVGRNRGWLPETADEWIAALAR</sequence>
<keyword evidence="1" id="KW-0614">Plasmid</keyword>
<dbReference type="SUPFAM" id="SSF46955">
    <property type="entry name" value="Putative DNA-binding domain"/>
    <property type="match status" value="1"/>
</dbReference>
<dbReference type="RefSeq" id="WP_308372686.1">
    <property type="nucleotide sequence ID" value="NZ_CP133194.1"/>
</dbReference>
<name>A0AAX4A0B9_RHOER</name>
<geneLocation type="plasmid" evidence="1 2">
    <name>pMGMM8_4</name>
</geneLocation>
<gene>
    <name evidence="1" type="ORF">QIE55_33545</name>
</gene>
<dbReference type="EMBL" id="CP133194">
    <property type="protein sequence ID" value="WMN02179.1"/>
    <property type="molecule type" value="Genomic_DNA"/>
</dbReference>
<accession>A0AAX4A0B9</accession>
<reference evidence="1" key="1">
    <citation type="submission" date="2023-08" db="EMBL/GenBank/DDBJ databases">
        <title>Isolation and Characterization of Rhodococcus erythropolis MGMM8.</title>
        <authorList>
            <person name="Diabankana R.G.C."/>
            <person name="Afordoanyi D.M."/>
            <person name="Validov S.Z."/>
        </authorList>
    </citation>
    <scope>NUCLEOTIDE SEQUENCE</scope>
    <source>
        <strain evidence="1">MGMM8</strain>
        <plasmid evidence="1">pMGMM8_4</plasmid>
    </source>
</reference>